<proteinExistence type="predicted"/>
<dbReference type="AlphaFoldDB" id="A0A5K3FNZ2"/>
<keyword evidence="1" id="KW-1133">Transmembrane helix</keyword>
<accession>A0A5K3FNZ2</accession>
<organism evidence="2">
    <name type="scientific">Mesocestoides corti</name>
    <name type="common">Flatworm</name>
    <dbReference type="NCBI Taxonomy" id="53468"/>
    <lineage>
        <taxon>Eukaryota</taxon>
        <taxon>Metazoa</taxon>
        <taxon>Spiralia</taxon>
        <taxon>Lophotrochozoa</taxon>
        <taxon>Platyhelminthes</taxon>
        <taxon>Cestoda</taxon>
        <taxon>Eucestoda</taxon>
        <taxon>Cyclophyllidea</taxon>
        <taxon>Mesocestoididae</taxon>
        <taxon>Mesocestoides</taxon>
    </lineage>
</organism>
<reference evidence="2" key="1">
    <citation type="submission" date="2019-11" db="UniProtKB">
        <authorList>
            <consortium name="WormBaseParasite"/>
        </authorList>
    </citation>
    <scope>IDENTIFICATION</scope>
</reference>
<dbReference type="WBParaSite" id="MCU_010195-RA">
    <property type="protein sequence ID" value="MCU_010195-RA"/>
    <property type="gene ID" value="MCU_010195"/>
</dbReference>
<evidence type="ECO:0000313" key="2">
    <source>
        <dbReference type="WBParaSite" id="MCU_010195-RA"/>
    </source>
</evidence>
<evidence type="ECO:0000256" key="1">
    <source>
        <dbReference type="SAM" id="Phobius"/>
    </source>
</evidence>
<feature type="transmembrane region" description="Helical" evidence="1">
    <location>
        <begin position="102"/>
        <end position="122"/>
    </location>
</feature>
<sequence length="140" mass="16140">MQARIGTAFIKLYFFVLPTHPAFTTATKYFFSATKVIIQIGYNNHSPRKNKPNTKALHKLAMLCAAMHDRLQTGPIFIAFYWNPFIYKHPLSSKSVSPLSFVNLFWSVIQLFLSFCTTSFLARIHSQMKSLLLQVLFNFL</sequence>
<keyword evidence="1" id="KW-0472">Membrane</keyword>
<protein>
    <submittedName>
        <fullName evidence="2">Secreted protein</fullName>
    </submittedName>
</protein>
<name>A0A5K3FNZ2_MESCO</name>
<keyword evidence="1" id="KW-0812">Transmembrane</keyword>